<organism evidence="2">
    <name type="scientific">Tanacetum cinerariifolium</name>
    <name type="common">Dalmatian daisy</name>
    <name type="synonym">Chrysanthemum cinerariifolium</name>
    <dbReference type="NCBI Taxonomy" id="118510"/>
    <lineage>
        <taxon>Eukaryota</taxon>
        <taxon>Viridiplantae</taxon>
        <taxon>Streptophyta</taxon>
        <taxon>Embryophyta</taxon>
        <taxon>Tracheophyta</taxon>
        <taxon>Spermatophyta</taxon>
        <taxon>Magnoliopsida</taxon>
        <taxon>eudicotyledons</taxon>
        <taxon>Gunneridae</taxon>
        <taxon>Pentapetalae</taxon>
        <taxon>asterids</taxon>
        <taxon>campanulids</taxon>
        <taxon>Asterales</taxon>
        <taxon>Asteraceae</taxon>
        <taxon>Asteroideae</taxon>
        <taxon>Anthemideae</taxon>
        <taxon>Anthemidinae</taxon>
        <taxon>Tanacetum</taxon>
    </lineage>
</organism>
<gene>
    <name evidence="2" type="ORF">Tci_015127</name>
</gene>
<dbReference type="EMBL" id="BKCJ010001669">
    <property type="protein sequence ID" value="GEU43149.1"/>
    <property type="molecule type" value="Genomic_DNA"/>
</dbReference>
<proteinExistence type="predicted"/>
<evidence type="ECO:0000256" key="1">
    <source>
        <dbReference type="SAM" id="MobiDB-lite"/>
    </source>
</evidence>
<feature type="compositionally biased region" description="Polar residues" evidence="1">
    <location>
        <begin position="231"/>
        <end position="246"/>
    </location>
</feature>
<evidence type="ECO:0008006" key="3">
    <source>
        <dbReference type="Google" id="ProtNLM"/>
    </source>
</evidence>
<dbReference type="AlphaFoldDB" id="A0A6L2K2A0"/>
<reference evidence="2" key="1">
    <citation type="journal article" date="2019" name="Sci. Rep.">
        <title>Draft genome of Tanacetum cinerariifolium, the natural source of mosquito coil.</title>
        <authorList>
            <person name="Yamashiro T."/>
            <person name="Shiraishi A."/>
            <person name="Satake H."/>
            <person name="Nakayama K."/>
        </authorList>
    </citation>
    <scope>NUCLEOTIDE SEQUENCE</scope>
</reference>
<sequence>MVIKKLKERIKSLCGNMKEDKIKQELEEIETINIELDHRVTKLIVENEHLKQTYKQLYDLIKSLRIQSKEQCDNLIKQVNIKSVENSDLNASLQEKVLVITALKDNLRKLKGKGIVDEAVILHPIDPELLKIVVAPLAPKLQNNRTTHYDYLKHTQKETATLREIVKHERSLNPLNTSLDYACDKLMAVTLMNKTKKVRFTELITSLGNTPIKIASLSNVVSNKHMLSSTEVNLPTSASGSQPSGNTKKDKIQQTPSSAKKNKLEAYPRNVRSSLQYKKSVVITKDIAAVQNSKLNMNSDL</sequence>
<comment type="caution">
    <text evidence="2">The sequence shown here is derived from an EMBL/GenBank/DDBJ whole genome shotgun (WGS) entry which is preliminary data.</text>
</comment>
<feature type="region of interest" description="Disordered" evidence="1">
    <location>
        <begin position="231"/>
        <end position="271"/>
    </location>
</feature>
<accession>A0A6L2K2A0</accession>
<protein>
    <recommendedName>
        <fullName evidence="3">Pyruvate, phosphate dikinase regulatory protein, chloroplastic</fullName>
    </recommendedName>
</protein>
<evidence type="ECO:0000313" key="2">
    <source>
        <dbReference type="EMBL" id="GEU43149.1"/>
    </source>
</evidence>
<name>A0A6L2K2A0_TANCI</name>